<evidence type="ECO:0000313" key="2">
    <source>
        <dbReference type="EMBL" id="MBB4071509.1"/>
    </source>
</evidence>
<dbReference type="InterPro" id="IPR022183">
    <property type="entry name" value="DUF3710"/>
</dbReference>
<dbReference type="EMBL" id="JACIFD010000007">
    <property type="protein sequence ID" value="MBB4071509.1"/>
    <property type="molecule type" value="Genomic_DNA"/>
</dbReference>
<gene>
    <name evidence="2" type="ORF">F5897_000817</name>
</gene>
<reference evidence="2" key="1">
    <citation type="submission" date="2020-08" db="EMBL/GenBank/DDBJ databases">
        <title>Sequencing the genomes of 1000 actinobacteria strains.</title>
        <authorList>
            <person name="Klenk H.-P."/>
        </authorList>
    </citation>
    <scope>NUCLEOTIDE SEQUENCE [LARGE SCALE GENOMIC DNA]</scope>
    <source>
        <strain evidence="2">DSM 27064</strain>
    </source>
</reference>
<dbReference type="AlphaFoldDB" id="A0A840DPN1"/>
<dbReference type="RefSeq" id="WP_183304571.1">
    <property type="nucleotide sequence ID" value="NZ_JACIFD010000007.1"/>
</dbReference>
<dbReference type="Pfam" id="PF12502">
    <property type="entry name" value="DUF3710"/>
    <property type="match status" value="1"/>
</dbReference>
<keyword evidence="3" id="KW-1185">Reference proteome</keyword>
<name>A0A840DPN1_9MICO</name>
<proteinExistence type="predicted"/>
<evidence type="ECO:0000313" key="3">
    <source>
        <dbReference type="Proteomes" id="UP000571183"/>
    </source>
</evidence>
<accession>A0A840DPN1</accession>
<protein>
    <recommendedName>
        <fullName evidence="4">DUF3710 domain-containing protein</fullName>
    </recommendedName>
</protein>
<organism evidence="2 3">
    <name type="scientific">Canibacter oris</name>
    <dbReference type="NCBI Taxonomy" id="1365628"/>
    <lineage>
        <taxon>Bacteria</taxon>
        <taxon>Bacillati</taxon>
        <taxon>Actinomycetota</taxon>
        <taxon>Actinomycetes</taxon>
        <taxon>Micrococcales</taxon>
        <taxon>Microbacteriaceae</taxon>
        <taxon>Canibacter</taxon>
    </lineage>
</organism>
<dbReference type="Proteomes" id="UP000571183">
    <property type="component" value="Unassembled WGS sequence"/>
</dbReference>
<feature type="region of interest" description="Disordered" evidence="1">
    <location>
        <begin position="1"/>
        <end position="47"/>
    </location>
</feature>
<evidence type="ECO:0008006" key="4">
    <source>
        <dbReference type="Google" id="ProtNLM"/>
    </source>
</evidence>
<feature type="compositionally biased region" description="Low complexity" evidence="1">
    <location>
        <begin position="11"/>
        <end position="39"/>
    </location>
</feature>
<sequence length="222" mass="23432">MIFKRKKETGEAAAETATAAETAPAATTAASDAPNAKAAPQDRAAKGPFDVTEVPAIRPYIDMGSIKVAPREGLKVRLDVDEASKRIIAISLDYEGSTLQVQAFSAPKSTGLWHEAREQIMASLKEQGAQVTEQESVFGTEVLMQSPPNAEQVAAVRFFGVDGPRWMLRGVLVGAGAVDPARASGIESVFRELVVVRGDAPLPPSELLPLQMPANVGQAPTA</sequence>
<comment type="caution">
    <text evidence="2">The sequence shown here is derived from an EMBL/GenBank/DDBJ whole genome shotgun (WGS) entry which is preliminary data.</text>
</comment>
<evidence type="ECO:0000256" key="1">
    <source>
        <dbReference type="SAM" id="MobiDB-lite"/>
    </source>
</evidence>